<feature type="transmembrane region" description="Helical" evidence="1">
    <location>
        <begin position="67"/>
        <end position="85"/>
    </location>
</feature>
<keyword evidence="1" id="KW-0472">Membrane</keyword>
<keyword evidence="1" id="KW-1133">Transmembrane helix</keyword>
<gene>
    <name evidence="2" type="ORF">GIY56_14495</name>
</gene>
<dbReference type="AlphaFoldDB" id="A0A6L6HTQ3"/>
<keyword evidence="3" id="KW-1185">Reference proteome</keyword>
<dbReference type="RefSeq" id="WP_154765571.1">
    <property type="nucleotide sequence ID" value="NZ_WMBT01000010.1"/>
</dbReference>
<feature type="transmembrane region" description="Helical" evidence="1">
    <location>
        <begin position="197"/>
        <end position="214"/>
    </location>
</feature>
<sequence>MALWQQAGLWGLLGGSALVIGAALACLVDLPRRVTAGIMAFGCGVLISAVAYDLLLEGYHQASIRPIVVGALAGSAAFALANRAVSRKAPHRKRSGEQQLEAGEGGGLAIAVGSLLDGIPESVVLGVSLVGGDGISVAMLAAIFLSNLPEGLSSAAGMRKAGRGKTYVLGLWTGIALMSGIASALGAGLLGDAPPEVIATVGAVAAGALLTMIADTMIPEAVEVEGGMTGVLVVMGLLVAFTLSQGGQGG</sequence>
<name>A0A6L6HTQ3_9RHOB</name>
<evidence type="ECO:0000313" key="3">
    <source>
        <dbReference type="Proteomes" id="UP000481417"/>
    </source>
</evidence>
<keyword evidence="1" id="KW-0812">Transmembrane</keyword>
<feature type="transmembrane region" description="Helical" evidence="1">
    <location>
        <begin position="166"/>
        <end position="191"/>
    </location>
</feature>
<proteinExistence type="predicted"/>
<dbReference type="EMBL" id="WMBT01000010">
    <property type="protein sequence ID" value="MTE01495.1"/>
    <property type="molecule type" value="Genomic_DNA"/>
</dbReference>
<comment type="caution">
    <text evidence="2">The sequence shown here is derived from an EMBL/GenBank/DDBJ whole genome shotgun (WGS) entry which is preliminary data.</text>
</comment>
<evidence type="ECO:0000313" key="2">
    <source>
        <dbReference type="EMBL" id="MTE01495.1"/>
    </source>
</evidence>
<organism evidence="2 3">
    <name type="scientific">Paracoccus lichenicola</name>
    <dbReference type="NCBI Taxonomy" id="2665644"/>
    <lineage>
        <taxon>Bacteria</taxon>
        <taxon>Pseudomonadati</taxon>
        <taxon>Pseudomonadota</taxon>
        <taxon>Alphaproteobacteria</taxon>
        <taxon>Rhodobacterales</taxon>
        <taxon>Paracoccaceae</taxon>
        <taxon>Paracoccus</taxon>
    </lineage>
</organism>
<protein>
    <submittedName>
        <fullName evidence="2">ZIP family zinc transporter</fullName>
    </submittedName>
</protein>
<evidence type="ECO:0000256" key="1">
    <source>
        <dbReference type="SAM" id="Phobius"/>
    </source>
</evidence>
<feature type="transmembrane region" description="Helical" evidence="1">
    <location>
        <begin position="226"/>
        <end position="244"/>
    </location>
</feature>
<feature type="transmembrane region" description="Helical" evidence="1">
    <location>
        <begin position="35"/>
        <end position="55"/>
    </location>
</feature>
<reference evidence="2 3" key="1">
    <citation type="submission" date="2019-11" db="EMBL/GenBank/DDBJ databases">
        <authorList>
            <person name="Lang L."/>
        </authorList>
    </citation>
    <scope>NUCLEOTIDE SEQUENCE [LARGE SCALE GENOMIC DNA]</scope>
    <source>
        <strain evidence="2 3">YIM 132242</strain>
    </source>
</reference>
<dbReference type="Proteomes" id="UP000481417">
    <property type="component" value="Unassembled WGS sequence"/>
</dbReference>
<accession>A0A6L6HTQ3</accession>